<accession>A0A183VEL8</accession>
<keyword evidence="2" id="KW-0472">Membrane</keyword>
<feature type="transmembrane region" description="Helical" evidence="2">
    <location>
        <begin position="6"/>
        <end position="32"/>
    </location>
</feature>
<dbReference type="WBParaSite" id="TCNE_0001919201-mRNA-1">
    <property type="protein sequence ID" value="TCNE_0001919201-mRNA-1"/>
    <property type="gene ID" value="TCNE_0001919201"/>
</dbReference>
<evidence type="ECO:0000313" key="3">
    <source>
        <dbReference type="EMBL" id="VDM50509.1"/>
    </source>
</evidence>
<evidence type="ECO:0000313" key="5">
    <source>
        <dbReference type="WBParaSite" id="TCNE_0001919201-mRNA-1"/>
    </source>
</evidence>
<evidence type="ECO:0000256" key="1">
    <source>
        <dbReference type="SAM" id="MobiDB-lite"/>
    </source>
</evidence>
<organism evidence="4 5">
    <name type="scientific">Toxocara canis</name>
    <name type="common">Canine roundworm</name>
    <dbReference type="NCBI Taxonomy" id="6265"/>
    <lineage>
        <taxon>Eukaryota</taxon>
        <taxon>Metazoa</taxon>
        <taxon>Ecdysozoa</taxon>
        <taxon>Nematoda</taxon>
        <taxon>Chromadorea</taxon>
        <taxon>Rhabditida</taxon>
        <taxon>Spirurina</taxon>
        <taxon>Ascaridomorpha</taxon>
        <taxon>Ascaridoidea</taxon>
        <taxon>Toxocaridae</taxon>
        <taxon>Toxocara</taxon>
    </lineage>
</organism>
<feature type="region of interest" description="Disordered" evidence="1">
    <location>
        <begin position="71"/>
        <end position="108"/>
    </location>
</feature>
<feature type="compositionally biased region" description="Acidic residues" evidence="1">
    <location>
        <begin position="76"/>
        <end position="85"/>
    </location>
</feature>
<dbReference type="Proteomes" id="UP000050794">
    <property type="component" value="Unassembled WGS sequence"/>
</dbReference>
<name>A0A183VEL8_TOXCA</name>
<reference evidence="5" key="1">
    <citation type="submission" date="2016-06" db="UniProtKB">
        <authorList>
            <consortium name="WormBaseParasite"/>
        </authorList>
    </citation>
    <scope>IDENTIFICATION</scope>
</reference>
<proteinExistence type="predicted"/>
<evidence type="ECO:0000313" key="4">
    <source>
        <dbReference type="Proteomes" id="UP000050794"/>
    </source>
</evidence>
<dbReference type="EMBL" id="UYWY01026526">
    <property type="protein sequence ID" value="VDM50509.1"/>
    <property type="molecule type" value="Genomic_DNA"/>
</dbReference>
<keyword evidence="2" id="KW-0812">Transmembrane</keyword>
<gene>
    <name evidence="3" type="ORF">TCNE_LOCUS19188</name>
</gene>
<evidence type="ECO:0000256" key="2">
    <source>
        <dbReference type="SAM" id="Phobius"/>
    </source>
</evidence>
<reference evidence="3 4" key="2">
    <citation type="submission" date="2018-11" db="EMBL/GenBank/DDBJ databases">
        <authorList>
            <consortium name="Pathogen Informatics"/>
        </authorList>
    </citation>
    <scope>NUCLEOTIDE SEQUENCE [LARGE SCALE GENOMIC DNA]</scope>
</reference>
<keyword evidence="4" id="KW-1185">Reference proteome</keyword>
<protein>
    <submittedName>
        <fullName evidence="5">Transmembrane protein</fullName>
    </submittedName>
</protein>
<dbReference type="AlphaFoldDB" id="A0A183VEL8"/>
<keyword evidence="2" id="KW-1133">Transmembrane helix</keyword>
<sequence>MLPQRGEIFCVDLCAGAMSCASAFLLSLVIIYRGARDLSSFLLTACMGRLFLASCQSQTFEVENEVTVQRIKEKELESEEEDESSTDMQYSDNEQEIPDSSRSAHKRR</sequence>